<dbReference type="PROSITE" id="PS00745">
    <property type="entry name" value="RF_PROK_I"/>
    <property type="match status" value="1"/>
</dbReference>
<accession>A0A0C1H3B3</accession>
<evidence type="ECO:0000256" key="1">
    <source>
        <dbReference type="ARBA" id="ARBA00010835"/>
    </source>
</evidence>
<keyword evidence="4" id="KW-0963">Cytoplasm</keyword>
<dbReference type="Gene3D" id="3.30.160.20">
    <property type="match status" value="1"/>
</dbReference>
<evidence type="ECO:0000313" key="8">
    <source>
        <dbReference type="EMBL" id="UNV87293.1"/>
    </source>
</evidence>
<evidence type="ECO:0000256" key="3">
    <source>
        <dbReference type="ARBA" id="ARBA00022917"/>
    </source>
</evidence>
<keyword evidence="10" id="KW-1185">Reference proteome</keyword>
<dbReference type="SUPFAM" id="SSF75620">
    <property type="entry name" value="Release factor"/>
    <property type="match status" value="1"/>
</dbReference>
<sequence>MEAEVINQLNNTLNDLEKRSEDIRVYMDYQGKKDRLEEVIGLSEDPELWNDPKRAQEIGKERKILEGIVLTLDNIASGIEDNRMLIEMAVEENDEEGFAAVQEDVAGLEKQMADLEFKRMFNQPADPNNCFIDITAGAGGTEAEDWAGMLFRMYSRYAERKGFKIEILEEDDGEIAGINRATIRVEGEYAYGLLRTETGVHRLVRYSPFDSNNKRHTSFSSVFVYPEIDDSIEIEINPADLRIDTYRASGAGGQHINKTDSAVRITHEPTGIVVQCQNDRSQHANKAAAMEMLKSKLYELEMRKRNEEKQALEEGKSDVGWGSQIRSYVLDSSRIKDLRTGYEVGNTKAVLDGDLDGFIEASLKQGV</sequence>
<dbReference type="PATRIC" id="fig|1056807.3.peg.1114"/>
<dbReference type="InterPro" id="IPR004374">
    <property type="entry name" value="PrfB"/>
</dbReference>
<proteinExistence type="inferred from homology"/>
<dbReference type="Proteomes" id="UP000031390">
    <property type="component" value="Unassembled WGS sequence"/>
</dbReference>
<keyword evidence="3 4" id="KW-0648">Protein biosynthesis</keyword>
<evidence type="ECO:0000259" key="6">
    <source>
        <dbReference type="PROSITE" id="PS00745"/>
    </source>
</evidence>
<dbReference type="AlphaFoldDB" id="A0A0C1H3B3"/>
<dbReference type="PANTHER" id="PTHR43116">
    <property type="entry name" value="PEPTIDE CHAIN RELEASE FACTOR 2"/>
    <property type="match status" value="1"/>
</dbReference>
<reference evidence="7 9" key="1">
    <citation type="submission" date="2014-12" db="EMBL/GenBank/DDBJ databases">
        <title>Genome sequence of Morococcus cerebrosus.</title>
        <authorList>
            <person name="Shin S.-K."/>
            <person name="Yi H."/>
        </authorList>
    </citation>
    <scope>NUCLEOTIDE SEQUENCE [LARGE SCALE GENOMIC DNA]</scope>
    <source>
        <strain evidence="7 9">CIP 81.93</strain>
    </source>
</reference>
<evidence type="ECO:0000313" key="10">
    <source>
        <dbReference type="Proteomes" id="UP000829504"/>
    </source>
</evidence>
<dbReference type="GeneID" id="64351527"/>
<dbReference type="Gene3D" id="3.30.70.1660">
    <property type="match status" value="1"/>
</dbReference>
<dbReference type="PANTHER" id="PTHR43116:SF3">
    <property type="entry name" value="CLASS I PEPTIDE CHAIN RELEASE FACTOR"/>
    <property type="match status" value="1"/>
</dbReference>
<keyword evidence="2 4" id="KW-0488">Methylation</keyword>
<comment type="similarity">
    <text evidence="1 4">Belongs to the prokaryotic/mitochondrial release factor family.</text>
</comment>
<dbReference type="Pfam" id="PF00472">
    <property type="entry name" value="RF-1"/>
    <property type="match status" value="1"/>
</dbReference>
<dbReference type="HAMAP" id="MF_00094">
    <property type="entry name" value="Rel_fac_2"/>
    <property type="match status" value="1"/>
</dbReference>
<gene>
    <name evidence="4 8" type="primary">prfB</name>
    <name evidence="7" type="ORF">MCC93_11540</name>
    <name evidence="8" type="ORF">MON37_11760</name>
</gene>
<name>A0A0C1H3B3_9NEIS</name>
<comment type="PTM">
    <text evidence="4">Methylated by PrmC. Methylation increases the termination efficiency of RF2.</text>
</comment>
<feature type="domain" description="Prokaryotic-type class I peptide chain release factors" evidence="6">
    <location>
        <begin position="247"/>
        <end position="263"/>
    </location>
</feature>
<feature type="modified residue" description="N5-methylglutamine" evidence="4">
    <location>
        <position position="254"/>
    </location>
</feature>
<dbReference type="GO" id="GO:0005737">
    <property type="term" value="C:cytoplasm"/>
    <property type="evidence" value="ECO:0007669"/>
    <property type="project" value="UniProtKB-SubCell"/>
</dbReference>
<comment type="subcellular location">
    <subcellularLocation>
        <location evidence="4">Cytoplasm</location>
    </subcellularLocation>
</comment>
<dbReference type="Pfam" id="PF03462">
    <property type="entry name" value="PCRF"/>
    <property type="match status" value="1"/>
</dbReference>
<dbReference type="GO" id="GO:0016149">
    <property type="term" value="F:translation release factor activity, codon specific"/>
    <property type="evidence" value="ECO:0007669"/>
    <property type="project" value="UniProtKB-UniRule"/>
</dbReference>
<comment type="function">
    <text evidence="4">Peptide chain release factor 2 directs the termination of translation in response to the peptide chain termination codons UGA and UAA.</text>
</comment>
<dbReference type="InterPro" id="IPR000352">
    <property type="entry name" value="Pep_chain_release_fac_I"/>
</dbReference>
<dbReference type="EMBL" id="JUFZ01000043">
    <property type="protein sequence ID" value="KIC08642.1"/>
    <property type="molecule type" value="Genomic_DNA"/>
</dbReference>
<dbReference type="SMART" id="SM00937">
    <property type="entry name" value="PCRF"/>
    <property type="match status" value="1"/>
</dbReference>
<evidence type="ECO:0000256" key="5">
    <source>
        <dbReference type="NCBIfam" id="TIGR00020"/>
    </source>
</evidence>
<reference evidence="8 10" key="2">
    <citation type="submission" date="2022-03" db="EMBL/GenBank/DDBJ databases">
        <title>Genome sequencing of Morococcus cerebrosus.</title>
        <authorList>
            <person name="Baek M.-G."/>
            <person name="Yi H."/>
        </authorList>
    </citation>
    <scope>NUCLEOTIDE SEQUENCE [LARGE SCALE GENOMIC DNA]</scope>
    <source>
        <strain evidence="8 10">CIP 81.93</strain>
    </source>
</reference>
<organism evidence="7 9">
    <name type="scientific">Morococcus cerebrosus</name>
    <dbReference type="NCBI Taxonomy" id="1056807"/>
    <lineage>
        <taxon>Bacteria</taxon>
        <taxon>Pseudomonadati</taxon>
        <taxon>Pseudomonadota</taxon>
        <taxon>Betaproteobacteria</taxon>
        <taxon>Neisseriales</taxon>
        <taxon>Neisseriaceae</taxon>
        <taxon>Morococcus</taxon>
    </lineage>
</organism>
<evidence type="ECO:0000313" key="9">
    <source>
        <dbReference type="Proteomes" id="UP000031390"/>
    </source>
</evidence>
<dbReference type="Proteomes" id="UP000829504">
    <property type="component" value="Chromosome"/>
</dbReference>
<dbReference type="InterPro" id="IPR005139">
    <property type="entry name" value="PCRF"/>
</dbReference>
<evidence type="ECO:0000256" key="4">
    <source>
        <dbReference type="HAMAP-Rule" id="MF_00094"/>
    </source>
</evidence>
<dbReference type="RefSeq" id="WP_039407069.1">
    <property type="nucleotide sequence ID" value="NZ_CP094242.1"/>
</dbReference>
<dbReference type="NCBIfam" id="TIGR00020">
    <property type="entry name" value="prfB"/>
    <property type="match status" value="1"/>
</dbReference>
<dbReference type="Gene3D" id="1.20.58.410">
    <property type="entry name" value="Release factor"/>
    <property type="match status" value="1"/>
</dbReference>
<evidence type="ECO:0000313" key="7">
    <source>
        <dbReference type="EMBL" id="KIC08642.1"/>
    </source>
</evidence>
<dbReference type="EMBL" id="CP094242">
    <property type="protein sequence ID" value="UNV87293.1"/>
    <property type="molecule type" value="Genomic_DNA"/>
</dbReference>
<protein>
    <recommendedName>
        <fullName evidence="4 5">Peptide chain release factor 2</fullName>
        <shortName evidence="4">RF-2</shortName>
    </recommendedName>
</protein>
<evidence type="ECO:0000256" key="2">
    <source>
        <dbReference type="ARBA" id="ARBA00022481"/>
    </source>
</evidence>
<dbReference type="InterPro" id="IPR045853">
    <property type="entry name" value="Pep_chain_release_fac_I_sf"/>
</dbReference>
<dbReference type="FunFam" id="3.30.160.20:FF:000010">
    <property type="entry name" value="Peptide chain release factor 2"/>
    <property type="match status" value="1"/>
</dbReference>